<reference evidence="2" key="1">
    <citation type="journal article" date="2023" name="G3 (Bethesda)">
        <title>A reference genome for the long-term kleptoplast-retaining sea slug Elysia crispata morphotype clarki.</title>
        <authorList>
            <person name="Eastman K.E."/>
            <person name="Pendleton A.L."/>
            <person name="Shaikh M.A."/>
            <person name="Suttiyut T."/>
            <person name="Ogas R."/>
            <person name="Tomko P."/>
            <person name="Gavelis G."/>
            <person name="Widhalm J.R."/>
            <person name="Wisecaver J.H."/>
        </authorList>
    </citation>
    <scope>NUCLEOTIDE SEQUENCE</scope>
    <source>
        <strain evidence="2">ECLA1</strain>
    </source>
</reference>
<evidence type="ECO:0000256" key="1">
    <source>
        <dbReference type="SAM" id="MobiDB-lite"/>
    </source>
</evidence>
<feature type="region of interest" description="Disordered" evidence="1">
    <location>
        <begin position="1"/>
        <end position="67"/>
    </location>
</feature>
<sequence>MVAPEEKRPGWAYHPRDQNPKGFDFPPTAASNGCPRMRRNVPPTAKADGCPSEGRISPGFWGEAPFE</sequence>
<dbReference type="AlphaFoldDB" id="A0AAE1E3R5"/>
<comment type="caution">
    <text evidence="2">The sequence shown here is derived from an EMBL/GenBank/DDBJ whole genome shotgun (WGS) entry which is preliminary data.</text>
</comment>
<dbReference type="Proteomes" id="UP001283361">
    <property type="component" value="Unassembled WGS sequence"/>
</dbReference>
<organism evidence="2 3">
    <name type="scientific">Elysia crispata</name>
    <name type="common">lettuce slug</name>
    <dbReference type="NCBI Taxonomy" id="231223"/>
    <lineage>
        <taxon>Eukaryota</taxon>
        <taxon>Metazoa</taxon>
        <taxon>Spiralia</taxon>
        <taxon>Lophotrochozoa</taxon>
        <taxon>Mollusca</taxon>
        <taxon>Gastropoda</taxon>
        <taxon>Heterobranchia</taxon>
        <taxon>Euthyneura</taxon>
        <taxon>Panpulmonata</taxon>
        <taxon>Sacoglossa</taxon>
        <taxon>Placobranchoidea</taxon>
        <taxon>Plakobranchidae</taxon>
        <taxon>Elysia</taxon>
    </lineage>
</organism>
<name>A0AAE1E3R5_9GAST</name>
<accession>A0AAE1E3R5</accession>
<dbReference type="EMBL" id="JAWDGP010001375">
    <property type="protein sequence ID" value="KAK3792450.1"/>
    <property type="molecule type" value="Genomic_DNA"/>
</dbReference>
<proteinExistence type="predicted"/>
<keyword evidence="3" id="KW-1185">Reference proteome</keyword>
<gene>
    <name evidence="2" type="ORF">RRG08_066275</name>
</gene>
<evidence type="ECO:0000313" key="3">
    <source>
        <dbReference type="Proteomes" id="UP001283361"/>
    </source>
</evidence>
<feature type="compositionally biased region" description="Basic and acidic residues" evidence="1">
    <location>
        <begin position="1"/>
        <end position="19"/>
    </location>
</feature>
<evidence type="ECO:0000313" key="2">
    <source>
        <dbReference type="EMBL" id="KAK3792450.1"/>
    </source>
</evidence>
<protein>
    <submittedName>
        <fullName evidence="2">Uncharacterized protein</fullName>
    </submittedName>
</protein>